<sequence>MNAGTWSGGLCAWAWLKPFLGWSRTANGLVATFDDNKVLFKRNGGAVLTGEKQKENLFNFT</sequence>
<evidence type="ECO:0000313" key="3">
    <source>
        <dbReference type="Proteomes" id="UP001234178"/>
    </source>
</evidence>
<evidence type="ECO:0000313" key="2">
    <source>
        <dbReference type="EMBL" id="KAK4013347.1"/>
    </source>
</evidence>
<keyword evidence="1" id="KW-0732">Signal</keyword>
<gene>
    <name evidence="2" type="ORF">OUZ56_025582</name>
</gene>
<comment type="caution">
    <text evidence="2">The sequence shown here is derived from an EMBL/GenBank/DDBJ whole genome shotgun (WGS) entry which is preliminary data.</text>
</comment>
<feature type="chain" id="PRO_5046816227" evidence="1">
    <location>
        <begin position="29"/>
        <end position="61"/>
    </location>
</feature>
<organism evidence="2 3">
    <name type="scientific">Daphnia magna</name>
    <dbReference type="NCBI Taxonomy" id="35525"/>
    <lineage>
        <taxon>Eukaryota</taxon>
        <taxon>Metazoa</taxon>
        <taxon>Ecdysozoa</taxon>
        <taxon>Arthropoda</taxon>
        <taxon>Crustacea</taxon>
        <taxon>Branchiopoda</taxon>
        <taxon>Diplostraca</taxon>
        <taxon>Cladocera</taxon>
        <taxon>Anomopoda</taxon>
        <taxon>Daphniidae</taxon>
        <taxon>Daphnia</taxon>
    </lineage>
</organism>
<name>A0ABQ9ZKA5_9CRUS</name>
<reference evidence="2 3" key="1">
    <citation type="journal article" date="2023" name="Nucleic Acids Res.">
        <title>The hologenome of Daphnia magna reveals possible DNA methylation and microbiome-mediated evolution of the host genome.</title>
        <authorList>
            <person name="Chaturvedi A."/>
            <person name="Li X."/>
            <person name="Dhandapani V."/>
            <person name="Marshall H."/>
            <person name="Kissane S."/>
            <person name="Cuenca-Cambronero M."/>
            <person name="Asole G."/>
            <person name="Calvet F."/>
            <person name="Ruiz-Romero M."/>
            <person name="Marangio P."/>
            <person name="Guigo R."/>
            <person name="Rago D."/>
            <person name="Mirbahai L."/>
            <person name="Eastwood N."/>
            <person name="Colbourne J.K."/>
            <person name="Zhou J."/>
            <person name="Mallon E."/>
            <person name="Orsini L."/>
        </authorList>
    </citation>
    <scope>NUCLEOTIDE SEQUENCE [LARGE SCALE GENOMIC DNA]</scope>
    <source>
        <strain evidence="2">LRV0_1</strain>
    </source>
</reference>
<accession>A0ABQ9ZKA5</accession>
<dbReference type="EMBL" id="JAOYFB010000004">
    <property type="protein sequence ID" value="KAK4013347.1"/>
    <property type="molecule type" value="Genomic_DNA"/>
</dbReference>
<proteinExistence type="predicted"/>
<evidence type="ECO:0000256" key="1">
    <source>
        <dbReference type="SAM" id="SignalP"/>
    </source>
</evidence>
<protein>
    <submittedName>
        <fullName evidence="2">Uncharacterized protein</fullName>
    </submittedName>
</protein>
<keyword evidence="3" id="KW-1185">Reference proteome</keyword>
<feature type="signal peptide" evidence="1">
    <location>
        <begin position="1"/>
        <end position="28"/>
    </location>
</feature>
<dbReference type="Proteomes" id="UP001234178">
    <property type="component" value="Unassembled WGS sequence"/>
</dbReference>